<dbReference type="CDD" id="cd02503">
    <property type="entry name" value="MobA"/>
    <property type="match status" value="1"/>
</dbReference>
<feature type="binding site" evidence="8">
    <location>
        <position position="22"/>
    </location>
    <ligand>
        <name>GTP</name>
        <dbReference type="ChEBI" id="CHEBI:37565"/>
    </ligand>
</feature>
<feature type="binding site" evidence="8">
    <location>
        <begin position="9"/>
        <end position="11"/>
    </location>
    <ligand>
        <name>GTP</name>
        <dbReference type="ChEBI" id="CHEBI:37565"/>
    </ligand>
</feature>
<dbReference type="PANTHER" id="PTHR19136">
    <property type="entry name" value="MOLYBDENUM COFACTOR GUANYLYLTRANSFERASE"/>
    <property type="match status" value="1"/>
</dbReference>
<evidence type="ECO:0000256" key="2">
    <source>
        <dbReference type="ARBA" id="ARBA00022679"/>
    </source>
</evidence>
<gene>
    <name evidence="8 10" type="primary">mobA</name>
    <name evidence="10" type="ORF">MWN34_12760</name>
</gene>
<comment type="similarity">
    <text evidence="8">Belongs to the MobA family.</text>
</comment>
<feature type="binding site" evidence="8">
    <location>
        <position position="102"/>
    </location>
    <ligand>
        <name>GTP</name>
        <dbReference type="ChEBI" id="CHEBI:37565"/>
    </ligand>
</feature>
<keyword evidence="6 8" id="KW-0342">GTP-binding</keyword>
<dbReference type="InterPro" id="IPR029044">
    <property type="entry name" value="Nucleotide-diphossugar_trans"/>
</dbReference>
<comment type="function">
    <text evidence="8">Transfers a GMP moiety from GTP to Mo-molybdopterin (Mo-MPT) cofactor (Moco or molybdenum cofactor) to form Mo-molybdopterin guanine dinucleotide (Mo-MGD) cofactor.</text>
</comment>
<comment type="cofactor">
    <cofactor evidence="8">
        <name>Mg(2+)</name>
        <dbReference type="ChEBI" id="CHEBI:18420"/>
    </cofactor>
</comment>
<evidence type="ECO:0000256" key="4">
    <source>
        <dbReference type="ARBA" id="ARBA00022741"/>
    </source>
</evidence>
<keyword evidence="11" id="KW-1185">Reference proteome</keyword>
<protein>
    <recommendedName>
        <fullName evidence="8">Molybdenum cofactor guanylyltransferase</fullName>
        <shortName evidence="8">MoCo guanylyltransferase</shortName>
        <ecNumber evidence="8">2.7.7.77</ecNumber>
    </recommendedName>
    <alternativeName>
        <fullName evidence="8">GTP:molybdopterin guanylyltransferase</fullName>
    </alternativeName>
    <alternativeName>
        <fullName evidence="8">Mo-MPT guanylyltransferase</fullName>
    </alternativeName>
    <alternativeName>
        <fullName evidence="8">Molybdopterin guanylyltransferase</fullName>
    </alternativeName>
    <alternativeName>
        <fullName evidence="8">Molybdopterin-guanine dinucleotide synthase</fullName>
        <shortName evidence="8">MGD synthase</shortName>
    </alternativeName>
</protein>
<evidence type="ECO:0000313" key="10">
    <source>
        <dbReference type="EMBL" id="MCK0197781.1"/>
    </source>
</evidence>
<dbReference type="EC" id="2.7.7.77" evidence="8"/>
<keyword evidence="5 8" id="KW-0460">Magnesium</keyword>
<evidence type="ECO:0000256" key="5">
    <source>
        <dbReference type="ARBA" id="ARBA00022842"/>
    </source>
</evidence>
<reference evidence="10 11" key="1">
    <citation type="submission" date="2022-04" db="EMBL/GenBank/DDBJ databases">
        <authorList>
            <person name="Grouzdev D.S."/>
            <person name="Pantiukh K.S."/>
            <person name="Krutkina M.S."/>
        </authorList>
    </citation>
    <scope>NUCLEOTIDE SEQUENCE [LARGE SCALE GENOMIC DNA]</scope>
    <source>
        <strain evidence="10 11">6x-1</strain>
    </source>
</reference>
<dbReference type="PANTHER" id="PTHR19136:SF81">
    <property type="entry name" value="MOLYBDENUM COFACTOR GUANYLYLTRANSFERASE"/>
    <property type="match status" value="1"/>
</dbReference>
<feature type="binding site" evidence="8">
    <location>
        <position position="67"/>
    </location>
    <ligand>
        <name>GTP</name>
        <dbReference type="ChEBI" id="CHEBI:37565"/>
    </ligand>
</feature>
<dbReference type="GO" id="GO:0061603">
    <property type="term" value="F:molybdenum cofactor guanylyltransferase activity"/>
    <property type="evidence" value="ECO:0007669"/>
    <property type="project" value="UniProtKB-EC"/>
</dbReference>
<keyword evidence="4 8" id="KW-0547">Nucleotide-binding</keyword>
<feature type="binding site" evidence="8">
    <location>
        <position position="102"/>
    </location>
    <ligand>
        <name>Mg(2+)</name>
        <dbReference type="ChEBI" id="CHEBI:18420"/>
    </ligand>
</feature>
<name>A0ABT0DCT8_9HYPH</name>
<keyword evidence="1 8" id="KW-0963">Cytoplasm</keyword>
<dbReference type="SUPFAM" id="SSF53448">
    <property type="entry name" value="Nucleotide-diphospho-sugar transferases"/>
    <property type="match status" value="1"/>
</dbReference>
<feature type="binding site" evidence="8">
    <location>
        <position position="50"/>
    </location>
    <ligand>
        <name>GTP</name>
        <dbReference type="ChEBI" id="CHEBI:37565"/>
    </ligand>
</feature>
<dbReference type="EMBL" id="JALKCH010000007">
    <property type="protein sequence ID" value="MCK0197781.1"/>
    <property type="molecule type" value="Genomic_DNA"/>
</dbReference>
<keyword evidence="10" id="KW-0548">Nucleotidyltransferase</keyword>
<comment type="domain">
    <text evidence="8">The N-terminal domain determines nucleotide recognition and specific binding, while the C-terminal domain determines the specific binding to the target protein.</text>
</comment>
<dbReference type="Proteomes" id="UP001203284">
    <property type="component" value="Unassembled WGS sequence"/>
</dbReference>
<dbReference type="RefSeq" id="WP_247029670.1">
    <property type="nucleotide sequence ID" value="NZ_JALKCH010000007.1"/>
</dbReference>
<evidence type="ECO:0000256" key="7">
    <source>
        <dbReference type="ARBA" id="ARBA00023150"/>
    </source>
</evidence>
<dbReference type="HAMAP" id="MF_00316">
    <property type="entry name" value="MobA"/>
    <property type="match status" value="1"/>
</dbReference>
<sequence>MPKIAGLILAGGLSRRMGGGDKGLLSLGGVTILERIQRRLAGQVETLLLNANGDAARFGAGMAVVVDTLPGHPGPLAGLLAGLDHLARYRPDIEWLLSVPCDAPFLPADLASRLEAALGEGQAACAMSGERFHPVIGLWNVSLSSMLRELLEENDERRAGRFAAEAGAERVAWAVQPYDPFLNVNTPDDIAAAEAILARYPSA</sequence>
<accession>A0ABT0DCT8</accession>
<dbReference type="InterPro" id="IPR025877">
    <property type="entry name" value="MobA-like_NTP_Trfase"/>
</dbReference>
<comment type="subcellular location">
    <subcellularLocation>
        <location evidence="8">Cytoplasm</location>
    </subcellularLocation>
</comment>
<comment type="caution">
    <text evidence="10">The sequence shown here is derived from an EMBL/GenBank/DDBJ whole genome shotgun (WGS) entry which is preliminary data.</text>
</comment>
<keyword evidence="3 8" id="KW-0479">Metal-binding</keyword>
<dbReference type="NCBIfam" id="TIGR02665">
    <property type="entry name" value="molyb_mobA"/>
    <property type="match status" value="1"/>
</dbReference>
<dbReference type="Gene3D" id="3.90.550.10">
    <property type="entry name" value="Spore Coat Polysaccharide Biosynthesis Protein SpsA, Chain A"/>
    <property type="match status" value="1"/>
</dbReference>
<evidence type="ECO:0000256" key="3">
    <source>
        <dbReference type="ARBA" id="ARBA00022723"/>
    </source>
</evidence>
<organism evidence="10 11">
    <name type="scientific">Ancylobacter crimeensis</name>
    <dbReference type="NCBI Taxonomy" id="2579147"/>
    <lineage>
        <taxon>Bacteria</taxon>
        <taxon>Pseudomonadati</taxon>
        <taxon>Pseudomonadota</taxon>
        <taxon>Alphaproteobacteria</taxon>
        <taxon>Hyphomicrobiales</taxon>
        <taxon>Xanthobacteraceae</taxon>
        <taxon>Ancylobacter</taxon>
    </lineage>
</organism>
<evidence type="ECO:0000256" key="6">
    <source>
        <dbReference type="ARBA" id="ARBA00023134"/>
    </source>
</evidence>
<comment type="catalytic activity">
    <reaction evidence="8">
        <text>Mo-molybdopterin + GTP + H(+) = Mo-molybdopterin guanine dinucleotide + diphosphate</text>
        <dbReference type="Rhea" id="RHEA:34243"/>
        <dbReference type="ChEBI" id="CHEBI:15378"/>
        <dbReference type="ChEBI" id="CHEBI:33019"/>
        <dbReference type="ChEBI" id="CHEBI:37565"/>
        <dbReference type="ChEBI" id="CHEBI:71302"/>
        <dbReference type="ChEBI" id="CHEBI:71310"/>
        <dbReference type="EC" id="2.7.7.77"/>
    </reaction>
</comment>
<evidence type="ECO:0000313" key="11">
    <source>
        <dbReference type="Proteomes" id="UP001203284"/>
    </source>
</evidence>
<dbReference type="Pfam" id="PF12804">
    <property type="entry name" value="NTP_transf_3"/>
    <property type="match status" value="1"/>
</dbReference>
<comment type="subunit">
    <text evidence="8">Monomer.</text>
</comment>
<feature type="domain" description="MobA-like NTP transferase" evidence="9">
    <location>
        <begin position="6"/>
        <end position="160"/>
    </location>
</feature>
<keyword evidence="2 8" id="KW-0808">Transferase</keyword>
<evidence type="ECO:0000259" key="9">
    <source>
        <dbReference type="Pfam" id="PF12804"/>
    </source>
</evidence>
<evidence type="ECO:0000256" key="8">
    <source>
        <dbReference type="HAMAP-Rule" id="MF_00316"/>
    </source>
</evidence>
<keyword evidence="7 8" id="KW-0501">Molybdenum cofactor biosynthesis</keyword>
<dbReference type="InterPro" id="IPR013482">
    <property type="entry name" value="Molybde_CF_guanTrfase"/>
</dbReference>
<proteinExistence type="inferred from homology"/>
<evidence type="ECO:0000256" key="1">
    <source>
        <dbReference type="ARBA" id="ARBA00022490"/>
    </source>
</evidence>